<dbReference type="EMBL" id="JAFLRD010000003">
    <property type="protein sequence ID" value="MBO0414738.1"/>
    <property type="molecule type" value="Genomic_DNA"/>
</dbReference>
<proteinExistence type="predicted"/>
<sequence>MSYAPYQETTEKHVYAINGQFFWSVYGENKFVPFAMVDKAEITISEETEELPNAFTGNGNFEKFARVKSVMVDFNVQQFSPAVIAELTQGAFATREAKTVTDEVCIAYKGSVMRIEHAGGSDYQLSDKAGTKVYKAGVDYFPTAAGPIPTPGGQITDGSEVKVSYKAAEANVVEWLCGSRKERSLMFVGINRASNREVVVDLFRGKFGFADKTALLGKGYRSSGVKFECFEDPLQVGENRSRWIRETLLK</sequence>
<organism evidence="1 2">
    <name type="scientific">Chromobacterium haemolyticum</name>
    <dbReference type="NCBI Taxonomy" id="394935"/>
    <lineage>
        <taxon>Bacteria</taxon>
        <taxon>Pseudomonadati</taxon>
        <taxon>Pseudomonadota</taxon>
        <taxon>Betaproteobacteria</taxon>
        <taxon>Neisseriales</taxon>
        <taxon>Chromobacteriaceae</taxon>
        <taxon>Chromobacterium</taxon>
    </lineage>
</organism>
<protein>
    <submittedName>
        <fullName evidence="1">Uncharacterized protein</fullName>
    </submittedName>
</protein>
<dbReference type="Proteomes" id="UP000664349">
    <property type="component" value="Unassembled WGS sequence"/>
</dbReference>
<keyword evidence="2" id="KW-1185">Reference proteome</keyword>
<comment type="caution">
    <text evidence="1">The sequence shown here is derived from an EMBL/GenBank/DDBJ whole genome shotgun (WGS) entry which is preliminary data.</text>
</comment>
<dbReference type="RefSeq" id="WP_107731721.1">
    <property type="nucleotide sequence ID" value="NZ_JAEILV010000003.1"/>
</dbReference>
<gene>
    <name evidence="1" type="ORF">J1C50_04375</name>
</gene>
<reference evidence="1 2" key="1">
    <citation type="submission" date="2021-03" db="EMBL/GenBank/DDBJ databases">
        <title>First Case of infection caused by Chromobacterium haemolyticum derived from water in China.</title>
        <authorList>
            <person name="Chen J."/>
            <person name="Liu C."/>
        </authorList>
    </citation>
    <scope>NUCLEOTIDE SEQUENCE [LARGE SCALE GENOMIC DNA]</scope>
    <source>
        <strain evidence="1 2">WJ-5</strain>
    </source>
</reference>
<accession>A0ABS3GI66</accession>
<evidence type="ECO:0000313" key="1">
    <source>
        <dbReference type="EMBL" id="MBO0414738.1"/>
    </source>
</evidence>
<evidence type="ECO:0000313" key="2">
    <source>
        <dbReference type="Proteomes" id="UP000664349"/>
    </source>
</evidence>
<name>A0ABS3GI66_9NEIS</name>